<evidence type="ECO:0000256" key="1">
    <source>
        <dbReference type="ARBA" id="ARBA00022448"/>
    </source>
</evidence>
<evidence type="ECO:0000256" key="7">
    <source>
        <dbReference type="ARBA" id="ARBA00022967"/>
    </source>
</evidence>
<keyword evidence="7" id="KW-1278">Translocase</keyword>
<keyword evidence="3" id="KW-0762">Sugar transport</keyword>
<evidence type="ECO:0000256" key="4">
    <source>
        <dbReference type="ARBA" id="ARBA00022737"/>
    </source>
</evidence>
<sequence>MGVRLSNIQKSFGDNRVLRGISLNIEPGEVIALAGENGAGKSTLMKILSGALQPDSGQILVDETPVSFHTPQDAMAYNIRMIYQEMNLLRDLTVAENLFLVDETKKYGAFISNKRKMVEDAKVFLKEMGLEIDPKIPVAKLAVAEQQMVEISKSLVKEVKVLIMDEPTAALNKEETDRLFEQIRRLKQKGISIIYISHRMDEIFELSDRIVVLRDGQLVLEEAIEKVEQKQIVTSMVGKQLDNFYPKEHNVNSSQIRLKVEGLTKVPYFQSVSFDISKGEVLGVAGLLGSGKTELLKALFGELKLDDGSISIDGIRIKINSPIESIKQGIAYLTADRKQEGLIMDLSIYHNLSLSSLKQFSNPFGLVNRKKEQKAADEFIQRVNVKAASPNITVRRLSGGNQQKVVFGRWMMTQPKVFIMEEPTRGVDVGAKSEIYRTINFLTKQGISVLLVSSDIPELVAMSDRVVVLREGHLIQELSGDSITQHNILHYSLRGAVH</sequence>
<dbReference type="PROSITE" id="PS00211">
    <property type="entry name" value="ABC_TRANSPORTER_1"/>
    <property type="match status" value="1"/>
</dbReference>
<evidence type="ECO:0000256" key="3">
    <source>
        <dbReference type="ARBA" id="ARBA00022597"/>
    </source>
</evidence>
<dbReference type="SUPFAM" id="SSF52540">
    <property type="entry name" value="P-loop containing nucleoside triphosphate hydrolases"/>
    <property type="match status" value="2"/>
</dbReference>
<feature type="domain" description="ABC transporter" evidence="9">
    <location>
        <begin position="3"/>
        <end position="240"/>
    </location>
</feature>
<dbReference type="PROSITE" id="PS50893">
    <property type="entry name" value="ABC_TRANSPORTER_2"/>
    <property type="match status" value="2"/>
</dbReference>
<dbReference type="Gene3D" id="3.40.50.300">
    <property type="entry name" value="P-loop containing nucleotide triphosphate hydrolases"/>
    <property type="match status" value="2"/>
</dbReference>
<proteinExistence type="predicted"/>
<evidence type="ECO:0000313" key="10">
    <source>
        <dbReference type="EMBL" id="MED1204191.1"/>
    </source>
</evidence>
<dbReference type="CDD" id="cd03215">
    <property type="entry name" value="ABC_Carb_Monos_II"/>
    <property type="match status" value="1"/>
</dbReference>
<dbReference type="PANTHER" id="PTHR43790">
    <property type="entry name" value="CARBOHYDRATE TRANSPORT ATP-BINDING PROTEIN MG119-RELATED"/>
    <property type="match status" value="1"/>
</dbReference>
<dbReference type="SMART" id="SM00382">
    <property type="entry name" value="AAA"/>
    <property type="match status" value="2"/>
</dbReference>
<dbReference type="InterPro" id="IPR027417">
    <property type="entry name" value="P-loop_NTPase"/>
</dbReference>
<keyword evidence="1" id="KW-0813">Transport</keyword>
<dbReference type="InterPro" id="IPR003593">
    <property type="entry name" value="AAA+_ATPase"/>
</dbReference>
<dbReference type="InterPro" id="IPR050107">
    <property type="entry name" value="ABC_carbohydrate_import_ATPase"/>
</dbReference>
<evidence type="ECO:0000256" key="5">
    <source>
        <dbReference type="ARBA" id="ARBA00022741"/>
    </source>
</evidence>
<keyword evidence="5" id="KW-0547">Nucleotide-binding</keyword>
<evidence type="ECO:0000256" key="6">
    <source>
        <dbReference type="ARBA" id="ARBA00022840"/>
    </source>
</evidence>
<keyword evidence="11" id="KW-1185">Reference proteome</keyword>
<feature type="domain" description="ABC transporter" evidence="9">
    <location>
        <begin position="251"/>
        <end position="496"/>
    </location>
</feature>
<protein>
    <submittedName>
        <fullName evidence="10">Sugar ABC transporter ATP-binding protein</fullName>
    </submittedName>
</protein>
<evidence type="ECO:0000256" key="8">
    <source>
        <dbReference type="ARBA" id="ARBA00023136"/>
    </source>
</evidence>
<dbReference type="Pfam" id="PF00005">
    <property type="entry name" value="ABC_tran"/>
    <property type="match status" value="2"/>
</dbReference>
<keyword evidence="8" id="KW-0472">Membrane</keyword>
<keyword evidence="6 10" id="KW-0067">ATP-binding</keyword>
<dbReference type="CDD" id="cd03216">
    <property type="entry name" value="ABC_Carb_Monos_I"/>
    <property type="match status" value="1"/>
</dbReference>
<dbReference type="EMBL" id="JARMAB010000020">
    <property type="protein sequence ID" value="MED1204191.1"/>
    <property type="molecule type" value="Genomic_DNA"/>
</dbReference>
<evidence type="ECO:0000256" key="2">
    <source>
        <dbReference type="ARBA" id="ARBA00022475"/>
    </source>
</evidence>
<keyword evidence="2" id="KW-1003">Cell membrane</keyword>
<keyword evidence="4" id="KW-0677">Repeat</keyword>
<evidence type="ECO:0000259" key="9">
    <source>
        <dbReference type="PROSITE" id="PS50893"/>
    </source>
</evidence>
<reference evidence="10 11" key="1">
    <citation type="submission" date="2023-03" db="EMBL/GenBank/DDBJ databases">
        <title>Bacillus Genome Sequencing.</title>
        <authorList>
            <person name="Dunlap C."/>
        </authorList>
    </citation>
    <scope>NUCLEOTIDE SEQUENCE [LARGE SCALE GENOMIC DNA]</scope>
    <source>
        <strain evidence="10 11">B-23453</strain>
    </source>
</reference>
<gene>
    <name evidence="10" type="ORF">P4T90_14175</name>
</gene>
<organism evidence="10 11">
    <name type="scientific">Heyndrickxia acidicola</name>
    <dbReference type="NCBI Taxonomy" id="209389"/>
    <lineage>
        <taxon>Bacteria</taxon>
        <taxon>Bacillati</taxon>
        <taxon>Bacillota</taxon>
        <taxon>Bacilli</taxon>
        <taxon>Bacillales</taxon>
        <taxon>Bacillaceae</taxon>
        <taxon>Heyndrickxia</taxon>
    </lineage>
</organism>
<dbReference type="InterPro" id="IPR017871">
    <property type="entry name" value="ABC_transporter-like_CS"/>
</dbReference>
<dbReference type="PANTHER" id="PTHR43790:SF3">
    <property type="entry name" value="D-ALLOSE IMPORT ATP-BINDING PROTEIN ALSA-RELATED"/>
    <property type="match status" value="1"/>
</dbReference>
<dbReference type="GO" id="GO:0005524">
    <property type="term" value="F:ATP binding"/>
    <property type="evidence" value="ECO:0007669"/>
    <property type="project" value="UniProtKB-KW"/>
</dbReference>
<dbReference type="InterPro" id="IPR003439">
    <property type="entry name" value="ABC_transporter-like_ATP-bd"/>
</dbReference>
<comment type="caution">
    <text evidence="10">The sequence shown here is derived from an EMBL/GenBank/DDBJ whole genome shotgun (WGS) entry which is preliminary data.</text>
</comment>
<dbReference type="Proteomes" id="UP001341444">
    <property type="component" value="Unassembled WGS sequence"/>
</dbReference>
<name>A0ABU6MHN8_9BACI</name>
<evidence type="ECO:0000313" key="11">
    <source>
        <dbReference type="Proteomes" id="UP001341444"/>
    </source>
</evidence>
<accession>A0ABU6MHN8</accession>